<feature type="domain" description="HTH araC/xylS-type" evidence="4">
    <location>
        <begin position="214"/>
        <end position="312"/>
    </location>
</feature>
<sequence length="348" mass="38987">MSSIRVLDPNAFMQAQQTQLPSAEAEALAQVHGGGPFPRANFCFISRLEADRPYLRFPIAPHRPSFYSIMAVSRGDVVRTDGLNTYKLGAGSIFCHPAGRITAVESASVEVQGYYCLFDAEYFLDPFSNKALLDELPVFQSEFSPVLQPEGASADHLFYLLGCLEAEADHPHPDQATSMATLLYTFFLAAKKHSRSLNTWLYHKQASAAETLMHKFKRLLQQHVLRKKAVAEYADLLAVTPNHLNRCVKQISGRTAKDMILDMLLLEACVLLKQTEATVSEIAYQLGFATPSHFVKLFRIRQGFTPLEYRHRALGRGPLGKQRIQHVKESSPKLNQLTYLRQICGDST</sequence>
<dbReference type="InterPro" id="IPR003313">
    <property type="entry name" value="AraC-bd"/>
</dbReference>
<dbReference type="GO" id="GO:0043565">
    <property type="term" value="F:sequence-specific DNA binding"/>
    <property type="evidence" value="ECO:0007669"/>
    <property type="project" value="InterPro"/>
</dbReference>
<evidence type="ECO:0000256" key="1">
    <source>
        <dbReference type="ARBA" id="ARBA00023015"/>
    </source>
</evidence>
<proteinExistence type="predicted"/>
<dbReference type="RefSeq" id="WP_191006601.1">
    <property type="nucleotide sequence ID" value="NZ_JACXAD010000023.1"/>
</dbReference>
<evidence type="ECO:0000259" key="4">
    <source>
        <dbReference type="PROSITE" id="PS01124"/>
    </source>
</evidence>
<dbReference type="PANTHER" id="PTHR43280">
    <property type="entry name" value="ARAC-FAMILY TRANSCRIPTIONAL REGULATOR"/>
    <property type="match status" value="1"/>
</dbReference>
<dbReference type="PANTHER" id="PTHR43280:SF32">
    <property type="entry name" value="TRANSCRIPTIONAL REGULATORY PROTEIN"/>
    <property type="match status" value="1"/>
</dbReference>
<evidence type="ECO:0000313" key="6">
    <source>
        <dbReference type="Proteomes" id="UP000612233"/>
    </source>
</evidence>
<reference evidence="5" key="1">
    <citation type="submission" date="2020-09" db="EMBL/GenBank/DDBJ databases">
        <authorList>
            <person name="Kim M.K."/>
        </authorList>
    </citation>
    <scope>NUCLEOTIDE SEQUENCE</scope>
    <source>
        <strain evidence="5">BT664</strain>
    </source>
</reference>
<protein>
    <submittedName>
        <fullName evidence="5">Helix-turn-helix transcriptional regulator</fullName>
    </submittedName>
</protein>
<dbReference type="InterPro" id="IPR018060">
    <property type="entry name" value="HTH_AraC"/>
</dbReference>
<evidence type="ECO:0000256" key="2">
    <source>
        <dbReference type="ARBA" id="ARBA00023125"/>
    </source>
</evidence>
<accession>A0A927BF84</accession>
<dbReference type="Gene3D" id="1.10.10.60">
    <property type="entry name" value="Homeodomain-like"/>
    <property type="match status" value="1"/>
</dbReference>
<keyword evidence="2" id="KW-0238">DNA-binding</keyword>
<comment type="caution">
    <text evidence="5">The sequence shown here is derived from an EMBL/GenBank/DDBJ whole genome shotgun (WGS) entry which is preliminary data.</text>
</comment>
<evidence type="ECO:0000256" key="3">
    <source>
        <dbReference type="ARBA" id="ARBA00023163"/>
    </source>
</evidence>
<dbReference type="InterPro" id="IPR009057">
    <property type="entry name" value="Homeodomain-like_sf"/>
</dbReference>
<name>A0A927BF84_9BACT</name>
<dbReference type="GO" id="GO:0003700">
    <property type="term" value="F:DNA-binding transcription factor activity"/>
    <property type="evidence" value="ECO:0007669"/>
    <property type="project" value="InterPro"/>
</dbReference>
<dbReference type="Proteomes" id="UP000612233">
    <property type="component" value="Unassembled WGS sequence"/>
</dbReference>
<evidence type="ECO:0000313" key="5">
    <source>
        <dbReference type="EMBL" id="MBD2769791.1"/>
    </source>
</evidence>
<keyword evidence="6" id="KW-1185">Reference proteome</keyword>
<dbReference type="SUPFAM" id="SSF51215">
    <property type="entry name" value="Regulatory protein AraC"/>
    <property type="match status" value="1"/>
</dbReference>
<dbReference type="EMBL" id="JACXAD010000023">
    <property type="protein sequence ID" value="MBD2769791.1"/>
    <property type="molecule type" value="Genomic_DNA"/>
</dbReference>
<gene>
    <name evidence="5" type="ORF">IC235_18025</name>
</gene>
<dbReference type="SMART" id="SM00342">
    <property type="entry name" value="HTH_ARAC"/>
    <property type="match status" value="1"/>
</dbReference>
<dbReference type="Pfam" id="PF02311">
    <property type="entry name" value="AraC_binding"/>
    <property type="match status" value="1"/>
</dbReference>
<dbReference type="Pfam" id="PF12833">
    <property type="entry name" value="HTH_18"/>
    <property type="match status" value="1"/>
</dbReference>
<dbReference type="PRINTS" id="PR00032">
    <property type="entry name" value="HTHARAC"/>
</dbReference>
<dbReference type="AlphaFoldDB" id="A0A927BF84"/>
<keyword evidence="3" id="KW-0804">Transcription</keyword>
<dbReference type="SUPFAM" id="SSF46689">
    <property type="entry name" value="Homeodomain-like"/>
    <property type="match status" value="1"/>
</dbReference>
<keyword evidence="1" id="KW-0805">Transcription regulation</keyword>
<dbReference type="InterPro" id="IPR037923">
    <property type="entry name" value="HTH-like"/>
</dbReference>
<organism evidence="5 6">
    <name type="scientific">Hymenobacter montanus</name>
    <dbReference type="NCBI Taxonomy" id="2771359"/>
    <lineage>
        <taxon>Bacteria</taxon>
        <taxon>Pseudomonadati</taxon>
        <taxon>Bacteroidota</taxon>
        <taxon>Cytophagia</taxon>
        <taxon>Cytophagales</taxon>
        <taxon>Hymenobacteraceae</taxon>
        <taxon>Hymenobacter</taxon>
    </lineage>
</organism>
<dbReference type="PROSITE" id="PS01124">
    <property type="entry name" value="HTH_ARAC_FAMILY_2"/>
    <property type="match status" value="1"/>
</dbReference>
<dbReference type="InterPro" id="IPR020449">
    <property type="entry name" value="Tscrpt_reg_AraC-type_HTH"/>
</dbReference>